<accession>A0A068SZB2</accession>
<dbReference type="HOGENOM" id="CLU_2586094_0_0_5"/>
<proteinExistence type="predicted"/>
<reference evidence="3" key="1">
    <citation type="journal article" date="2014" name="BMC Genomics">
        <title>Genome sequencing of two Neorhizobium galegae strains reveals a noeT gene responsible for the unusual acetylation of the nodulation factors.</title>
        <authorList>
            <person name="Osterman J."/>
            <person name="Marsh J."/>
            <person name="Laine P.K."/>
            <person name="Zeng Z."/>
            <person name="Alatalo E."/>
            <person name="Sullivan J.T."/>
            <person name="Young J.P."/>
            <person name="Thomas-Oates J."/>
            <person name="Paulin L."/>
            <person name="Lindstrom K."/>
        </authorList>
    </citation>
    <scope>NUCLEOTIDE SEQUENCE [LARGE SCALE GENOMIC DNA]</scope>
    <source>
        <strain evidence="3">HAMBI 540</strain>
    </source>
</reference>
<evidence type="ECO:0000313" key="3">
    <source>
        <dbReference type="Proteomes" id="UP000028181"/>
    </source>
</evidence>
<name>A0A068SZB2_NEOGA</name>
<organism evidence="2 3">
    <name type="scientific">Neorhizobium galegae bv. orientalis str. HAMBI 540</name>
    <dbReference type="NCBI Taxonomy" id="1028800"/>
    <lineage>
        <taxon>Bacteria</taxon>
        <taxon>Pseudomonadati</taxon>
        <taxon>Pseudomonadota</taxon>
        <taxon>Alphaproteobacteria</taxon>
        <taxon>Hyphomicrobiales</taxon>
        <taxon>Rhizobiaceae</taxon>
        <taxon>Rhizobium/Agrobacterium group</taxon>
        <taxon>Neorhizobium</taxon>
    </lineage>
</organism>
<feature type="region of interest" description="Disordered" evidence="1">
    <location>
        <begin position="1"/>
        <end position="30"/>
    </location>
</feature>
<evidence type="ECO:0000313" key="2">
    <source>
        <dbReference type="EMBL" id="CDN51503.1"/>
    </source>
</evidence>
<keyword evidence="2" id="KW-0614">Plasmid</keyword>
<dbReference type="KEGG" id="ngg:RG540_PA08270"/>
<dbReference type="Proteomes" id="UP000028181">
    <property type="component" value="Plasmid pHAMBI540a"/>
</dbReference>
<protein>
    <submittedName>
        <fullName evidence="2">Uncharacterized protein</fullName>
    </submittedName>
</protein>
<dbReference type="EMBL" id="HG938354">
    <property type="protein sequence ID" value="CDN51503.1"/>
    <property type="molecule type" value="Genomic_DNA"/>
</dbReference>
<dbReference type="AlphaFoldDB" id="A0A068SZB2"/>
<keyword evidence="3" id="KW-1185">Reference proteome</keyword>
<sequence>MKVAAGTDSPTEPSFLWHTPTTEFLSSGRSPGSRVKALIARLPGIGASDMLGERLTAHSCGTAPVLTGFPLSFRPGTEEP</sequence>
<geneLocation type="plasmid" evidence="3">
    <name>II</name>
</geneLocation>
<gene>
    <name evidence="2" type="ORF">RG540_PA08270</name>
</gene>
<feature type="compositionally biased region" description="Polar residues" evidence="1">
    <location>
        <begin position="19"/>
        <end position="30"/>
    </location>
</feature>
<evidence type="ECO:0000256" key="1">
    <source>
        <dbReference type="SAM" id="MobiDB-lite"/>
    </source>
</evidence>